<dbReference type="EMBL" id="LK996017">
    <property type="protein sequence ID" value="CDX01451.1"/>
    <property type="molecule type" value="Genomic_DNA"/>
</dbReference>
<dbReference type="GO" id="GO:0050355">
    <property type="term" value="F:inorganic triphosphate phosphatase activity"/>
    <property type="evidence" value="ECO:0007669"/>
    <property type="project" value="InterPro"/>
</dbReference>
<evidence type="ECO:0000259" key="1">
    <source>
        <dbReference type="PROSITE" id="PS51707"/>
    </source>
</evidence>
<organism evidence="2">
    <name type="scientific">Desulfitobacterium hafniense</name>
    <name type="common">Desulfitobacterium frappieri</name>
    <dbReference type="NCBI Taxonomy" id="49338"/>
    <lineage>
        <taxon>Bacteria</taxon>
        <taxon>Bacillati</taxon>
        <taxon>Bacillota</taxon>
        <taxon>Clostridia</taxon>
        <taxon>Eubacteriales</taxon>
        <taxon>Desulfitobacteriaceae</taxon>
        <taxon>Desulfitobacterium</taxon>
    </lineage>
</organism>
<proteinExistence type="predicted"/>
<reference evidence="2" key="1">
    <citation type="submission" date="2014-07" db="EMBL/GenBank/DDBJ databases">
        <authorList>
            <person name="Hornung V.Bastian."/>
        </authorList>
    </citation>
    <scope>NUCLEOTIDE SEQUENCE</scope>
    <source>
        <strain evidence="2">PCE-S</strain>
    </source>
</reference>
<dbReference type="CDD" id="cd07756">
    <property type="entry name" value="CYTH-like_Pase_CHAD"/>
    <property type="match status" value="1"/>
</dbReference>
<dbReference type="PATRIC" id="fig|49338.4.peg.1682"/>
<gene>
    <name evidence="2" type="ORF">DPCES_1564</name>
</gene>
<dbReference type="SUPFAM" id="SSF55154">
    <property type="entry name" value="CYTH-like phosphatases"/>
    <property type="match status" value="1"/>
</dbReference>
<dbReference type="RefSeq" id="WP_018212858.1">
    <property type="nucleotide sequence ID" value="NZ_LK996017.1"/>
</dbReference>
<dbReference type="InterPro" id="IPR023577">
    <property type="entry name" value="CYTH_domain"/>
</dbReference>
<feature type="domain" description="CYTH" evidence="1">
    <location>
        <begin position="119"/>
        <end position="324"/>
    </location>
</feature>
<accession>A0A098B0Q1</accession>
<dbReference type="PROSITE" id="PS51707">
    <property type="entry name" value="CYTH"/>
    <property type="match status" value="1"/>
</dbReference>
<dbReference type="SMART" id="SM01118">
    <property type="entry name" value="CYTH"/>
    <property type="match status" value="1"/>
</dbReference>
<sequence>MSLTIANQSDVFKFALVLYDYLMQKGQTKEAHDLSLLVDSCYSNDGYALKAHLQAFIQIQEKVQALPFPYQHALEEAITYIAQELKVGKAKEVPKGCGAVADTGECRENTATAQEFQEFQEIELKLKVPNPQLGEMILQDPLIKELSRDFQLRVREYETTYYDTPSHLLINHQVCYRIRNFAGMYIAAIKGFGSSRKGLSIRSEWNRQLPENAPTLEPFLDLAIGRELESLIKDEELLPIFCTRFKRSTLDLIGQDGSRIELALDIGEIVAGSRRESICELELELKSGQVEDVVRLGEALSEAYRLTPEERSKYQRGLMLAGLMSSEI</sequence>
<evidence type="ECO:0000313" key="2">
    <source>
        <dbReference type="EMBL" id="CDX01451.1"/>
    </source>
</evidence>
<dbReference type="GO" id="GO:0046872">
    <property type="term" value="F:metal ion binding"/>
    <property type="evidence" value="ECO:0007669"/>
    <property type="project" value="TreeGrafter"/>
</dbReference>
<dbReference type="PANTHER" id="PTHR39569:SF1">
    <property type="entry name" value="INORGANIC TRIPHOSPHATASE"/>
    <property type="match status" value="1"/>
</dbReference>
<protein>
    <submittedName>
        <fullName evidence="2">Adenylate cyclase</fullName>
    </submittedName>
</protein>
<dbReference type="InterPro" id="IPR039013">
    <property type="entry name" value="YgiF"/>
</dbReference>
<dbReference type="Pfam" id="PF01928">
    <property type="entry name" value="CYTH"/>
    <property type="match status" value="1"/>
</dbReference>
<dbReference type="InterPro" id="IPR033469">
    <property type="entry name" value="CYTH-like_dom_sf"/>
</dbReference>
<name>A0A098B0Q1_DESHA</name>
<dbReference type="PANTHER" id="PTHR39569">
    <property type="entry name" value="INORGANIC TRIPHOSPHATASE"/>
    <property type="match status" value="1"/>
</dbReference>
<dbReference type="AlphaFoldDB" id="A0A098B0Q1"/>
<dbReference type="Gene3D" id="2.40.320.10">
    <property type="entry name" value="Hypothetical Protein Pfu-838710-001"/>
    <property type="match status" value="1"/>
</dbReference>